<sequence>MGSVCSAMSDLTTGGRGGKPPTVHLQVNVHKLPHVLNAHISLKTGELRSSNLLTGSV</sequence>
<evidence type="ECO:0000313" key="3">
    <source>
        <dbReference type="Proteomes" id="UP000314294"/>
    </source>
</evidence>
<accession>A0A4Z2E9J4</accession>
<proteinExistence type="predicted"/>
<gene>
    <name evidence="2" type="ORF">EYF80_064632</name>
</gene>
<dbReference type="AlphaFoldDB" id="A0A4Z2E9J4"/>
<dbReference type="Proteomes" id="UP000314294">
    <property type="component" value="Unassembled WGS sequence"/>
</dbReference>
<protein>
    <submittedName>
        <fullName evidence="2">Uncharacterized protein</fullName>
    </submittedName>
</protein>
<comment type="caution">
    <text evidence="2">The sequence shown here is derived from an EMBL/GenBank/DDBJ whole genome shotgun (WGS) entry which is preliminary data.</text>
</comment>
<keyword evidence="3" id="KW-1185">Reference proteome</keyword>
<dbReference type="EMBL" id="SRLO01013090">
    <property type="protein sequence ID" value="TNN25240.1"/>
    <property type="molecule type" value="Genomic_DNA"/>
</dbReference>
<feature type="region of interest" description="Disordered" evidence="1">
    <location>
        <begin position="1"/>
        <end position="21"/>
    </location>
</feature>
<reference evidence="2 3" key="1">
    <citation type="submission" date="2019-03" db="EMBL/GenBank/DDBJ databases">
        <title>First draft genome of Liparis tanakae, snailfish: a comprehensive survey of snailfish specific genes.</title>
        <authorList>
            <person name="Kim W."/>
            <person name="Song I."/>
            <person name="Jeong J.-H."/>
            <person name="Kim D."/>
            <person name="Kim S."/>
            <person name="Ryu S."/>
            <person name="Song J.Y."/>
            <person name="Lee S.K."/>
        </authorList>
    </citation>
    <scope>NUCLEOTIDE SEQUENCE [LARGE SCALE GENOMIC DNA]</scope>
    <source>
        <tissue evidence="2">Muscle</tissue>
    </source>
</reference>
<organism evidence="2 3">
    <name type="scientific">Liparis tanakae</name>
    <name type="common">Tanaka's snailfish</name>
    <dbReference type="NCBI Taxonomy" id="230148"/>
    <lineage>
        <taxon>Eukaryota</taxon>
        <taxon>Metazoa</taxon>
        <taxon>Chordata</taxon>
        <taxon>Craniata</taxon>
        <taxon>Vertebrata</taxon>
        <taxon>Euteleostomi</taxon>
        <taxon>Actinopterygii</taxon>
        <taxon>Neopterygii</taxon>
        <taxon>Teleostei</taxon>
        <taxon>Neoteleostei</taxon>
        <taxon>Acanthomorphata</taxon>
        <taxon>Eupercaria</taxon>
        <taxon>Perciformes</taxon>
        <taxon>Cottioidei</taxon>
        <taxon>Cottales</taxon>
        <taxon>Liparidae</taxon>
        <taxon>Liparis</taxon>
    </lineage>
</organism>
<evidence type="ECO:0000313" key="2">
    <source>
        <dbReference type="EMBL" id="TNN25240.1"/>
    </source>
</evidence>
<evidence type="ECO:0000256" key="1">
    <source>
        <dbReference type="SAM" id="MobiDB-lite"/>
    </source>
</evidence>
<name>A0A4Z2E9J4_9TELE</name>